<keyword evidence="2" id="KW-1185">Reference proteome</keyword>
<organism evidence="1 2">
    <name type="scientific">Aedes albopictus</name>
    <name type="common">Asian tiger mosquito</name>
    <name type="synonym">Stegomyia albopicta</name>
    <dbReference type="NCBI Taxonomy" id="7160"/>
    <lineage>
        <taxon>Eukaryota</taxon>
        <taxon>Metazoa</taxon>
        <taxon>Ecdysozoa</taxon>
        <taxon>Arthropoda</taxon>
        <taxon>Hexapoda</taxon>
        <taxon>Insecta</taxon>
        <taxon>Pterygota</taxon>
        <taxon>Neoptera</taxon>
        <taxon>Endopterygota</taxon>
        <taxon>Diptera</taxon>
        <taxon>Nematocera</taxon>
        <taxon>Culicoidea</taxon>
        <taxon>Culicidae</taxon>
        <taxon>Culicinae</taxon>
        <taxon>Aedini</taxon>
        <taxon>Aedes</taxon>
        <taxon>Stegomyia</taxon>
    </lineage>
</organism>
<evidence type="ECO:0008006" key="3">
    <source>
        <dbReference type="Google" id="ProtNLM"/>
    </source>
</evidence>
<dbReference type="Proteomes" id="UP000069940">
    <property type="component" value="Unassembled WGS sequence"/>
</dbReference>
<proteinExistence type="predicted"/>
<dbReference type="RefSeq" id="XP_062713431.1">
    <property type="nucleotide sequence ID" value="XM_062857447.1"/>
</dbReference>
<dbReference type="EnsemblMetazoa" id="AALFPA23_010515.R14725">
    <property type="protein sequence ID" value="AALFPA23_010515.P14725"/>
    <property type="gene ID" value="AALFPA23_010515"/>
</dbReference>
<protein>
    <recommendedName>
        <fullName evidence="3">Peptidase aspartic putative domain-containing protein</fullName>
    </recommendedName>
</protein>
<dbReference type="GeneID" id="134290332"/>
<sequence>METMRDSVELTTTYAVRSDRYDKTHLSNFITERLSQRMKTHREKVDISVRGIGQSGTKVRQKIQAVVVRSRVSQFSQSMSILVLPSVSVNLPTATINTDGWSIPPGIKLADPAFFESGRVDMVLGMESFFDTLNESVFGWVVCGGLSNSSQDLRIICNASATENLESLVARFWSSEEVGPVKVLPPEEKRCED</sequence>
<name>A0ABM1YMK4_AEDAL</name>
<evidence type="ECO:0000313" key="2">
    <source>
        <dbReference type="Proteomes" id="UP000069940"/>
    </source>
</evidence>
<accession>A0ABM1YMK4</accession>
<reference evidence="1" key="2">
    <citation type="submission" date="2025-05" db="UniProtKB">
        <authorList>
            <consortium name="EnsemblMetazoa"/>
        </authorList>
    </citation>
    <scope>IDENTIFICATION</scope>
    <source>
        <strain evidence="1">Foshan</strain>
    </source>
</reference>
<reference evidence="2" key="1">
    <citation type="journal article" date="2015" name="Proc. Natl. Acad. Sci. U.S.A.">
        <title>Genome sequence of the Asian Tiger mosquito, Aedes albopictus, reveals insights into its biology, genetics, and evolution.</title>
        <authorList>
            <person name="Chen X.G."/>
            <person name="Jiang X."/>
            <person name="Gu J."/>
            <person name="Xu M."/>
            <person name="Wu Y."/>
            <person name="Deng Y."/>
            <person name="Zhang C."/>
            <person name="Bonizzoni M."/>
            <person name="Dermauw W."/>
            <person name="Vontas J."/>
            <person name="Armbruster P."/>
            <person name="Huang X."/>
            <person name="Yang Y."/>
            <person name="Zhang H."/>
            <person name="He W."/>
            <person name="Peng H."/>
            <person name="Liu Y."/>
            <person name="Wu K."/>
            <person name="Chen J."/>
            <person name="Lirakis M."/>
            <person name="Topalis P."/>
            <person name="Van Leeuwen T."/>
            <person name="Hall A.B."/>
            <person name="Jiang X."/>
            <person name="Thorpe C."/>
            <person name="Mueller R.L."/>
            <person name="Sun C."/>
            <person name="Waterhouse R.M."/>
            <person name="Yan G."/>
            <person name="Tu Z.J."/>
            <person name="Fang X."/>
            <person name="James A.A."/>
        </authorList>
    </citation>
    <scope>NUCLEOTIDE SEQUENCE [LARGE SCALE GENOMIC DNA]</scope>
    <source>
        <strain evidence="2">Foshan</strain>
    </source>
</reference>
<evidence type="ECO:0000313" key="1">
    <source>
        <dbReference type="EnsemblMetazoa" id="AALFPA23_010515.P14725"/>
    </source>
</evidence>